<dbReference type="HOGENOM" id="CLU_021798_0_1_1"/>
<feature type="compositionally biased region" description="Low complexity" evidence="1">
    <location>
        <begin position="149"/>
        <end position="180"/>
    </location>
</feature>
<dbReference type="PANTHER" id="PTHR46266">
    <property type="entry name" value="TRANSCRIPTION FACTOR TT8"/>
    <property type="match status" value="1"/>
</dbReference>
<feature type="compositionally biased region" description="Polar residues" evidence="1">
    <location>
        <begin position="44"/>
        <end position="55"/>
    </location>
</feature>
<dbReference type="AlphaFoldDB" id="A0A0D2HP42"/>
<feature type="compositionally biased region" description="Low complexity" evidence="1">
    <location>
        <begin position="339"/>
        <end position="357"/>
    </location>
</feature>
<feature type="region of interest" description="Disordered" evidence="1">
    <location>
        <begin position="536"/>
        <end position="572"/>
    </location>
</feature>
<proteinExistence type="predicted"/>
<feature type="compositionally biased region" description="Acidic residues" evidence="1">
    <location>
        <begin position="280"/>
        <end position="306"/>
    </location>
</feature>
<dbReference type="SUPFAM" id="SSF47459">
    <property type="entry name" value="HLH, helix-loop-helix DNA-binding domain"/>
    <property type="match status" value="1"/>
</dbReference>
<feature type="compositionally biased region" description="Low complexity" evidence="1">
    <location>
        <begin position="426"/>
        <end position="436"/>
    </location>
</feature>
<feature type="compositionally biased region" description="Low complexity" evidence="1">
    <location>
        <begin position="447"/>
        <end position="463"/>
    </location>
</feature>
<feature type="compositionally biased region" description="Polar residues" evidence="1">
    <location>
        <begin position="92"/>
        <end position="101"/>
    </location>
</feature>
<accession>A0A0D2HP42</accession>
<feature type="compositionally biased region" description="Basic and acidic residues" evidence="1">
    <location>
        <begin position="553"/>
        <end position="562"/>
    </location>
</feature>
<evidence type="ECO:0000313" key="4">
    <source>
        <dbReference type="Proteomes" id="UP000053789"/>
    </source>
</evidence>
<dbReference type="GeneID" id="27696680"/>
<dbReference type="GO" id="GO:0046983">
    <property type="term" value="F:protein dimerization activity"/>
    <property type="evidence" value="ECO:0007669"/>
    <property type="project" value="InterPro"/>
</dbReference>
<dbReference type="VEuPathDB" id="FungiDB:Z519_03752"/>
<dbReference type="PANTHER" id="PTHR46266:SF4">
    <property type="entry name" value="TRANSCRIPTION FACTOR TT8"/>
    <property type="match status" value="1"/>
</dbReference>
<evidence type="ECO:0000256" key="1">
    <source>
        <dbReference type="SAM" id="MobiDB-lite"/>
    </source>
</evidence>
<evidence type="ECO:0000259" key="2">
    <source>
        <dbReference type="PROSITE" id="PS50888"/>
    </source>
</evidence>
<evidence type="ECO:0000313" key="3">
    <source>
        <dbReference type="EMBL" id="KIW95168.1"/>
    </source>
</evidence>
<feature type="compositionally biased region" description="Basic residues" evidence="1">
    <location>
        <begin position="195"/>
        <end position="211"/>
    </location>
</feature>
<dbReference type="Pfam" id="PF00010">
    <property type="entry name" value="HLH"/>
    <property type="match status" value="1"/>
</dbReference>
<feature type="region of interest" description="Disordered" evidence="1">
    <location>
        <begin position="261"/>
        <end position="373"/>
    </location>
</feature>
<dbReference type="PROSITE" id="PS50888">
    <property type="entry name" value="BHLH"/>
    <property type="match status" value="1"/>
</dbReference>
<feature type="compositionally biased region" description="Polar residues" evidence="1">
    <location>
        <begin position="437"/>
        <end position="446"/>
    </location>
</feature>
<feature type="region of interest" description="Disordered" evidence="1">
    <location>
        <begin position="425"/>
        <end position="468"/>
    </location>
</feature>
<keyword evidence="4" id="KW-1185">Reference proteome</keyword>
<dbReference type="InterPro" id="IPR011598">
    <property type="entry name" value="bHLH_dom"/>
</dbReference>
<dbReference type="OrthoDB" id="690068at2759"/>
<dbReference type="Proteomes" id="UP000053789">
    <property type="component" value="Unassembled WGS sequence"/>
</dbReference>
<gene>
    <name evidence="3" type="ORF">Z519_03752</name>
</gene>
<name>A0A0D2HP42_CLAB1</name>
<organism evidence="3 4">
    <name type="scientific">Cladophialophora bantiana (strain ATCC 10958 / CBS 173.52 / CDC B-1940 / NIH 8579)</name>
    <name type="common">Xylohypha bantiana</name>
    <dbReference type="NCBI Taxonomy" id="1442370"/>
    <lineage>
        <taxon>Eukaryota</taxon>
        <taxon>Fungi</taxon>
        <taxon>Dikarya</taxon>
        <taxon>Ascomycota</taxon>
        <taxon>Pezizomycotina</taxon>
        <taxon>Eurotiomycetes</taxon>
        <taxon>Chaetothyriomycetidae</taxon>
        <taxon>Chaetothyriales</taxon>
        <taxon>Herpotrichiellaceae</taxon>
        <taxon>Cladophialophora</taxon>
    </lineage>
</organism>
<protein>
    <recommendedName>
        <fullName evidence="2">BHLH domain-containing protein</fullName>
    </recommendedName>
</protein>
<feature type="domain" description="BHLH" evidence="2">
    <location>
        <begin position="197"/>
        <end position="248"/>
    </location>
</feature>
<feature type="compositionally biased region" description="Low complexity" evidence="1">
    <location>
        <begin position="102"/>
        <end position="114"/>
    </location>
</feature>
<feature type="region of interest" description="Disordered" evidence="1">
    <location>
        <begin position="34"/>
        <end position="213"/>
    </location>
</feature>
<dbReference type="RefSeq" id="XP_016621837.1">
    <property type="nucleotide sequence ID" value="XM_016761499.1"/>
</dbReference>
<dbReference type="Gene3D" id="4.10.280.10">
    <property type="entry name" value="Helix-loop-helix DNA-binding domain"/>
    <property type="match status" value="1"/>
</dbReference>
<sequence>MPRPKLPPTPTGSSDLRALESLKPFQASEMEAIFALPPPAIRSSDAQSQSHQNGKPSHARDAAHTVALTQSTPPISPQDKPLTASPRHKRTSSGVVKSNVESAATNGSAAASYALPPPPSRARKIIQMKPKSQATNNSSPASDASYVPPGSTATSTTSAPSHKASATSSSGAASNATATNSKRKQPSATSAAGRKIARKTAHSIIERRRRSKMNEEFGVLKDMIPACEGVEMHKLAILQAGIEYVRYLEGCVAQLKEENANLGGKVRSSTSSRMQIDERPGEDEGLDEEEDDDEQDEDEEQDEAVDDVPAPAAPPMKIRSHRPSATARSEWVLRDSRKSSVASLSSSSAYPSPHIHSQSQGAMDETGGMRKRPLLPAGVQSFTASPSISVPSEGLVSSATPTPTLLSPAFNSIHFSPDLARTYTNSSVGKSSGSGVLNTPSSSWTTVNPSGSSSGSVVSNPSPNMQPLPSPKAAMNLPLPHPVVASLQLPPHYSTAIQREREGGTKSPGAMSDASGTAEATASAALMMLTNEWRGGGRIDAPASATAATGVGVREDSKDRGKGMSVRDLLSS</sequence>
<reference evidence="3" key="1">
    <citation type="submission" date="2015-01" db="EMBL/GenBank/DDBJ databases">
        <title>The Genome Sequence of Cladophialophora bantiana CBS 173.52.</title>
        <authorList>
            <consortium name="The Broad Institute Genomics Platform"/>
            <person name="Cuomo C."/>
            <person name="de Hoog S."/>
            <person name="Gorbushina A."/>
            <person name="Stielow B."/>
            <person name="Teixiera M."/>
            <person name="Abouelleil A."/>
            <person name="Chapman S.B."/>
            <person name="Priest M."/>
            <person name="Young S.K."/>
            <person name="Wortman J."/>
            <person name="Nusbaum C."/>
            <person name="Birren B."/>
        </authorList>
    </citation>
    <scope>NUCLEOTIDE SEQUENCE [LARGE SCALE GENOMIC DNA]</scope>
    <source>
        <strain evidence="3">CBS 173.52</strain>
    </source>
</reference>
<dbReference type="InterPro" id="IPR036638">
    <property type="entry name" value="HLH_DNA-bd_sf"/>
</dbReference>
<dbReference type="SMART" id="SM00353">
    <property type="entry name" value="HLH"/>
    <property type="match status" value="1"/>
</dbReference>
<feature type="compositionally biased region" description="Polar residues" evidence="1">
    <location>
        <begin position="130"/>
        <end position="142"/>
    </location>
</feature>
<dbReference type="EMBL" id="KN846984">
    <property type="protein sequence ID" value="KIW95168.1"/>
    <property type="molecule type" value="Genomic_DNA"/>
</dbReference>